<dbReference type="PROSITE" id="PS50928">
    <property type="entry name" value="ABC_TM1"/>
    <property type="match status" value="1"/>
</dbReference>
<dbReference type="RefSeq" id="WP_201631015.1">
    <property type="nucleotide sequence ID" value="NZ_CP068046.1"/>
</dbReference>
<dbReference type="InterPro" id="IPR000515">
    <property type="entry name" value="MetI-like"/>
</dbReference>
<comment type="subcellular location">
    <subcellularLocation>
        <location evidence="1 7">Cell membrane</location>
        <topology evidence="1 7">Multi-pass membrane protein</topology>
    </subcellularLocation>
</comment>
<sequence length="292" mass="31110">MIKERADQPAVPNHSPVIKPIAAPMILPSSDRARRRRTLESGAVFGAQLLIALLILAGMYVLNAVGGNLVMPNPNDIVQESLVMWSDGTMLRGLGESLTVITLGFLLSATTGIVLGVLLGGFRVLGRVLDPFVNAMNSTPGAAFIPLIIVWFGLYTEAKVVVVWNAAFFPILINTTAGIASANKDLVEMARAFGAKRATLFWKVMVPDALPSILSGLRIGAAICTVGTVIAELTMAQSGLGGLLAAAGNRFQMDRYFAVVIVLMALGTLITAMLRLAERRIGRWRVSLADGR</sequence>
<feature type="transmembrane region" description="Helical" evidence="7">
    <location>
        <begin position="213"/>
        <end position="236"/>
    </location>
</feature>
<accession>A0ABX7C2R2</accession>
<keyword evidence="5 7" id="KW-1133">Transmembrane helix</keyword>
<keyword evidence="4 7" id="KW-0812">Transmembrane</keyword>
<evidence type="ECO:0000256" key="4">
    <source>
        <dbReference type="ARBA" id="ARBA00022692"/>
    </source>
</evidence>
<evidence type="ECO:0000259" key="8">
    <source>
        <dbReference type="PROSITE" id="PS50928"/>
    </source>
</evidence>
<keyword evidence="3" id="KW-1003">Cell membrane</keyword>
<comment type="similarity">
    <text evidence="7">Belongs to the binding-protein-dependent transport system permease family.</text>
</comment>
<dbReference type="Proteomes" id="UP000595857">
    <property type="component" value="Chromosome"/>
</dbReference>
<evidence type="ECO:0000256" key="6">
    <source>
        <dbReference type="ARBA" id="ARBA00023136"/>
    </source>
</evidence>
<evidence type="ECO:0000313" key="10">
    <source>
        <dbReference type="Proteomes" id="UP000595857"/>
    </source>
</evidence>
<evidence type="ECO:0000256" key="5">
    <source>
        <dbReference type="ARBA" id="ARBA00022989"/>
    </source>
</evidence>
<feature type="domain" description="ABC transmembrane type-1" evidence="8">
    <location>
        <begin position="94"/>
        <end position="274"/>
    </location>
</feature>
<evidence type="ECO:0000256" key="7">
    <source>
        <dbReference type="RuleBase" id="RU363032"/>
    </source>
</evidence>
<feature type="transmembrane region" description="Helical" evidence="7">
    <location>
        <begin position="132"/>
        <end position="155"/>
    </location>
</feature>
<name>A0ABX7C2R2_9HYPH</name>
<feature type="transmembrane region" description="Helical" evidence="7">
    <location>
        <begin position="98"/>
        <end position="120"/>
    </location>
</feature>
<evidence type="ECO:0000256" key="1">
    <source>
        <dbReference type="ARBA" id="ARBA00004651"/>
    </source>
</evidence>
<keyword evidence="2 7" id="KW-0813">Transport</keyword>
<protein>
    <submittedName>
        <fullName evidence="9">ABC transporter permease</fullName>
    </submittedName>
</protein>
<keyword evidence="10" id="KW-1185">Reference proteome</keyword>
<dbReference type="Gene3D" id="1.10.3720.10">
    <property type="entry name" value="MetI-like"/>
    <property type="match status" value="1"/>
</dbReference>
<dbReference type="EMBL" id="CP068046">
    <property type="protein sequence ID" value="QQR38521.1"/>
    <property type="molecule type" value="Genomic_DNA"/>
</dbReference>
<evidence type="ECO:0000256" key="3">
    <source>
        <dbReference type="ARBA" id="ARBA00022475"/>
    </source>
</evidence>
<dbReference type="CDD" id="cd06261">
    <property type="entry name" value="TM_PBP2"/>
    <property type="match status" value="1"/>
</dbReference>
<feature type="transmembrane region" description="Helical" evidence="7">
    <location>
        <begin position="42"/>
        <end position="62"/>
    </location>
</feature>
<dbReference type="PANTHER" id="PTHR30151">
    <property type="entry name" value="ALKANE SULFONATE ABC TRANSPORTER-RELATED, MEMBRANE SUBUNIT"/>
    <property type="match status" value="1"/>
</dbReference>
<evidence type="ECO:0000313" key="9">
    <source>
        <dbReference type="EMBL" id="QQR38521.1"/>
    </source>
</evidence>
<dbReference type="PANTHER" id="PTHR30151:SF0">
    <property type="entry name" value="ABC TRANSPORTER PERMEASE PROTEIN MJ0413-RELATED"/>
    <property type="match status" value="1"/>
</dbReference>
<dbReference type="SUPFAM" id="SSF161098">
    <property type="entry name" value="MetI-like"/>
    <property type="match status" value="1"/>
</dbReference>
<feature type="transmembrane region" description="Helical" evidence="7">
    <location>
        <begin position="256"/>
        <end position="277"/>
    </location>
</feature>
<organism evidence="9 10">
    <name type="scientific">Devosia rhizoryzae</name>
    <dbReference type="NCBI Taxonomy" id="2774137"/>
    <lineage>
        <taxon>Bacteria</taxon>
        <taxon>Pseudomonadati</taxon>
        <taxon>Pseudomonadota</taxon>
        <taxon>Alphaproteobacteria</taxon>
        <taxon>Hyphomicrobiales</taxon>
        <taxon>Devosiaceae</taxon>
        <taxon>Devosia</taxon>
    </lineage>
</organism>
<keyword evidence="6 7" id="KW-0472">Membrane</keyword>
<dbReference type="Pfam" id="PF00528">
    <property type="entry name" value="BPD_transp_1"/>
    <property type="match status" value="1"/>
</dbReference>
<feature type="transmembrane region" description="Helical" evidence="7">
    <location>
        <begin position="161"/>
        <end position="182"/>
    </location>
</feature>
<evidence type="ECO:0000256" key="2">
    <source>
        <dbReference type="ARBA" id="ARBA00022448"/>
    </source>
</evidence>
<gene>
    <name evidence="9" type="ORF">JI748_12150</name>
</gene>
<reference evidence="9 10" key="1">
    <citation type="submission" date="2021-01" db="EMBL/GenBank/DDBJ databases">
        <title>Genome seq and assembly of Devosia sp. LEGU1.</title>
        <authorList>
            <person name="Chhetri G."/>
        </authorList>
    </citation>
    <scope>NUCLEOTIDE SEQUENCE [LARGE SCALE GENOMIC DNA]</scope>
    <source>
        <strain evidence="9 10">LEGU1</strain>
    </source>
</reference>
<proteinExistence type="inferred from homology"/>
<dbReference type="InterPro" id="IPR035906">
    <property type="entry name" value="MetI-like_sf"/>
</dbReference>